<dbReference type="HAMAP" id="MF_00244">
    <property type="entry name" value="NaMN_adenylyltr"/>
    <property type="match status" value="1"/>
</dbReference>
<dbReference type="GO" id="GO:0009435">
    <property type="term" value="P:NAD+ biosynthetic process"/>
    <property type="evidence" value="ECO:0007669"/>
    <property type="project" value="UniProtKB-UniRule"/>
</dbReference>
<dbReference type="Proteomes" id="UP000232883">
    <property type="component" value="Chromosome"/>
</dbReference>
<dbReference type="OrthoDB" id="5295945at2"/>
<evidence type="ECO:0000256" key="11">
    <source>
        <dbReference type="HAMAP-Rule" id="MF_00244"/>
    </source>
</evidence>
<keyword evidence="8 11" id="KW-0067">ATP-binding</keyword>
<comment type="similarity">
    <text evidence="3 11">Belongs to the NadD family.</text>
</comment>
<evidence type="ECO:0000256" key="1">
    <source>
        <dbReference type="ARBA" id="ARBA00002324"/>
    </source>
</evidence>
<sequence length="190" mass="22369">MKIGLFFGSFNPIHIGHLIIANTMATSTDLEQVWFVVSPQNPFKKTKSLLHEFDRLDMVERAIADNNRLKATNIEFSMPKPSYTIDTLTRLGEKYPQHTFRLIMGEDNLEQFANWKNYDKILEYYGLYVYPRPKSKESEFKLHPNVRLVEAPLLDISATFIRDSIRANRSIRYMVPDVVEEMIERKKFYL</sequence>
<dbReference type="Gene3D" id="3.40.50.620">
    <property type="entry name" value="HUPs"/>
    <property type="match status" value="1"/>
</dbReference>
<dbReference type="InterPro" id="IPR005248">
    <property type="entry name" value="NadD/NMNAT"/>
</dbReference>
<organism evidence="13 14">
    <name type="scientific">Spirosoma pollinicola</name>
    <dbReference type="NCBI Taxonomy" id="2057025"/>
    <lineage>
        <taxon>Bacteria</taxon>
        <taxon>Pseudomonadati</taxon>
        <taxon>Bacteroidota</taxon>
        <taxon>Cytophagia</taxon>
        <taxon>Cytophagales</taxon>
        <taxon>Cytophagaceae</taxon>
        <taxon>Spirosoma</taxon>
    </lineage>
</organism>
<keyword evidence="14" id="KW-1185">Reference proteome</keyword>
<name>A0A2K8YX33_9BACT</name>
<keyword evidence="5 11" id="KW-0808">Transferase</keyword>
<dbReference type="InterPro" id="IPR004821">
    <property type="entry name" value="Cyt_trans-like"/>
</dbReference>
<dbReference type="UniPathway" id="UPA00253">
    <property type="reaction ID" value="UER00332"/>
</dbReference>
<evidence type="ECO:0000256" key="5">
    <source>
        <dbReference type="ARBA" id="ARBA00022679"/>
    </source>
</evidence>
<dbReference type="CDD" id="cd02165">
    <property type="entry name" value="NMNAT"/>
    <property type="match status" value="1"/>
</dbReference>
<evidence type="ECO:0000313" key="13">
    <source>
        <dbReference type="EMBL" id="AUD02186.1"/>
    </source>
</evidence>
<dbReference type="RefSeq" id="WP_100987905.1">
    <property type="nucleotide sequence ID" value="NZ_CP025096.1"/>
</dbReference>
<dbReference type="PANTHER" id="PTHR39321">
    <property type="entry name" value="NICOTINATE-NUCLEOTIDE ADENYLYLTRANSFERASE-RELATED"/>
    <property type="match status" value="1"/>
</dbReference>
<dbReference type="SUPFAM" id="SSF52374">
    <property type="entry name" value="Nucleotidylyl transferase"/>
    <property type="match status" value="1"/>
</dbReference>
<proteinExistence type="inferred from homology"/>
<dbReference type="NCBIfam" id="NF000840">
    <property type="entry name" value="PRK00071.1-3"/>
    <property type="match status" value="1"/>
</dbReference>
<dbReference type="Pfam" id="PF01467">
    <property type="entry name" value="CTP_transf_like"/>
    <property type="match status" value="1"/>
</dbReference>
<dbReference type="EC" id="2.7.7.18" evidence="11"/>
<dbReference type="NCBIfam" id="TIGR00125">
    <property type="entry name" value="cyt_tran_rel"/>
    <property type="match status" value="1"/>
</dbReference>
<dbReference type="PANTHER" id="PTHR39321:SF3">
    <property type="entry name" value="PHOSPHOPANTETHEINE ADENYLYLTRANSFERASE"/>
    <property type="match status" value="1"/>
</dbReference>
<keyword evidence="7 11" id="KW-0547">Nucleotide-binding</keyword>
<evidence type="ECO:0000256" key="6">
    <source>
        <dbReference type="ARBA" id="ARBA00022695"/>
    </source>
</evidence>
<dbReference type="GO" id="GO:0005524">
    <property type="term" value="F:ATP binding"/>
    <property type="evidence" value="ECO:0007669"/>
    <property type="project" value="UniProtKB-KW"/>
</dbReference>
<dbReference type="InterPro" id="IPR014729">
    <property type="entry name" value="Rossmann-like_a/b/a_fold"/>
</dbReference>
<evidence type="ECO:0000256" key="10">
    <source>
        <dbReference type="ARBA" id="ARBA00048721"/>
    </source>
</evidence>
<evidence type="ECO:0000256" key="9">
    <source>
        <dbReference type="ARBA" id="ARBA00023027"/>
    </source>
</evidence>
<dbReference type="NCBIfam" id="TIGR00482">
    <property type="entry name" value="nicotinate (nicotinamide) nucleotide adenylyltransferase"/>
    <property type="match status" value="1"/>
</dbReference>
<evidence type="ECO:0000256" key="8">
    <source>
        <dbReference type="ARBA" id="ARBA00022840"/>
    </source>
</evidence>
<evidence type="ECO:0000313" key="14">
    <source>
        <dbReference type="Proteomes" id="UP000232883"/>
    </source>
</evidence>
<evidence type="ECO:0000256" key="2">
    <source>
        <dbReference type="ARBA" id="ARBA00005019"/>
    </source>
</evidence>
<dbReference type="AlphaFoldDB" id="A0A2K8YX33"/>
<comment type="pathway">
    <text evidence="2 11">Cofactor biosynthesis; NAD(+) biosynthesis; deamido-NAD(+) from nicotinate D-ribonucleotide: step 1/1.</text>
</comment>
<dbReference type="KEGG" id="spir:CWM47_10360"/>
<feature type="domain" description="Cytidyltransferase-like" evidence="12">
    <location>
        <begin position="5"/>
        <end position="163"/>
    </location>
</feature>
<reference evidence="13 14" key="1">
    <citation type="submission" date="2017-11" db="EMBL/GenBank/DDBJ databases">
        <title>Taxonomic description and genome sequences of Spirosoma HA7 sp. nov., isolated from pollen microhabitat of Corylus avellana.</title>
        <authorList>
            <person name="Ambika Manirajan B."/>
            <person name="Suarez C."/>
            <person name="Ratering S."/>
            <person name="Geissler-Plaum R."/>
            <person name="Cardinale M."/>
            <person name="Sylvia S."/>
        </authorList>
    </citation>
    <scope>NUCLEOTIDE SEQUENCE [LARGE SCALE GENOMIC DNA]</scope>
    <source>
        <strain evidence="13 14">HA7</strain>
    </source>
</reference>
<evidence type="ECO:0000259" key="12">
    <source>
        <dbReference type="Pfam" id="PF01467"/>
    </source>
</evidence>
<gene>
    <name evidence="11" type="primary">nadD</name>
    <name evidence="13" type="ORF">CWM47_10360</name>
</gene>
<keyword evidence="6 11" id="KW-0548">Nucleotidyltransferase</keyword>
<evidence type="ECO:0000256" key="4">
    <source>
        <dbReference type="ARBA" id="ARBA00022642"/>
    </source>
</evidence>
<dbReference type="GO" id="GO:0004515">
    <property type="term" value="F:nicotinate-nucleotide adenylyltransferase activity"/>
    <property type="evidence" value="ECO:0007669"/>
    <property type="project" value="UniProtKB-UniRule"/>
</dbReference>
<dbReference type="EMBL" id="CP025096">
    <property type="protein sequence ID" value="AUD02186.1"/>
    <property type="molecule type" value="Genomic_DNA"/>
</dbReference>
<keyword evidence="9 11" id="KW-0520">NAD</keyword>
<evidence type="ECO:0000256" key="7">
    <source>
        <dbReference type="ARBA" id="ARBA00022741"/>
    </source>
</evidence>
<keyword evidence="4 11" id="KW-0662">Pyridine nucleotide biosynthesis</keyword>
<comment type="function">
    <text evidence="1 11">Catalyzes the reversible adenylation of nicotinate mononucleotide (NaMN) to nicotinic acid adenine dinucleotide (NaAD).</text>
</comment>
<accession>A0A2K8YX33</accession>
<comment type="catalytic activity">
    <reaction evidence="10 11">
        <text>nicotinate beta-D-ribonucleotide + ATP + H(+) = deamido-NAD(+) + diphosphate</text>
        <dbReference type="Rhea" id="RHEA:22860"/>
        <dbReference type="ChEBI" id="CHEBI:15378"/>
        <dbReference type="ChEBI" id="CHEBI:30616"/>
        <dbReference type="ChEBI" id="CHEBI:33019"/>
        <dbReference type="ChEBI" id="CHEBI:57502"/>
        <dbReference type="ChEBI" id="CHEBI:58437"/>
        <dbReference type="EC" id="2.7.7.18"/>
    </reaction>
</comment>
<evidence type="ECO:0000256" key="3">
    <source>
        <dbReference type="ARBA" id="ARBA00009014"/>
    </source>
</evidence>
<protein>
    <recommendedName>
        <fullName evidence="11">Probable nicotinate-nucleotide adenylyltransferase</fullName>
        <ecNumber evidence="11">2.7.7.18</ecNumber>
    </recommendedName>
    <alternativeName>
        <fullName evidence="11">Deamido-NAD(+) diphosphorylase</fullName>
    </alternativeName>
    <alternativeName>
        <fullName evidence="11">Deamido-NAD(+) pyrophosphorylase</fullName>
    </alternativeName>
    <alternativeName>
        <fullName evidence="11">Nicotinate mononucleotide adenylyltransferase</fullName>
        <shortName evidence="11">NaMN adenylyltransferase</shortName>
    </alternativeName>
</protein>